<feature type="compositionally biased region" description="Polar residues" evidence="7">
    <location>
        <begin position="1"/>
        <end position="21"/>
    </location>
</feature>
<feature type="transmembrane region" description="Helical" evidence="8">
    <location>
        <begin position="142"/>
        <end position="162"/>
    </location>
</feature>
<dbReference type="SUPFAM" id="SSF90123">
    <property type="entry name" value="ABC transporter transmembrane region"/>
    <property type="match status" value="1"/>
</dbReference>
<accession>W2TTL1</accession>
<keyword evidence="2 8" id="KW-0812">Transmembrane</keyword>
<keyword evidence="1" id="KW-0813">Transport</keyword>
<feature type="region of interest" description="Disordered" evidence="7">
    <location>
        <begin position="1"/>
        <end position="26"/>
    </location>
</feature>
<evidence type="ECO:0000256" key="3">
    <source>
        <dbReference type="ARBA" id="ARBA00022741"/>
    </source>
</evidence>
<dbReference type="InterPro" id="IPR050173">
    <property type="entry name" value="ABC_transporter_C-like"/>
</dbReference>
<dbReference type="PANTHER" id="PTHR24223:SF447">
    <property type="entry name" value="MULTIDRUG RESISTANCE-ASSOCIATED PROTEIN 5"/>
    <property type="match status" value="1"/>
</dbReference>
<dbReference type="GO" id="GO:0005524">
    <property type="term" value="F:ATP binding"/>
    <property type="evidence" value="ECO:0007669"/>
    <property type="project" value="UniProtKB-KW"/>
</dbReference>
<evidence type="ECO:0000256" key="8">
    <source>
        <dbReference type="SAM" id="Phobius"/>
    </source>
</evidence>
<evidence type="ECO:0000313" key="11">
    <source>
        <dbReference type="Proteomes" id="UP000053676"/>
    </source>
</evidence>
<feature type="domain" description="ABC transmembrane type-1" evidence="9">
    <location>
        <begin position="83"/>
        <end position="208"/>
    </location>
</feature>
<evidence type="ECO:0000256" key="4">
    <source>
        <dbReference type="ARBA" id="ARBA00022840"/>
    </source>
</evidence>
<dbReference type="OrthoDB" id="6500128at2759"/>
<dbReference type="GO" id="GO:0140359">
    <property type="term" value="F:ABC-type transporter activity"/>
    <property type="evidence" value="ECO:0007669"/>
    <property type="project" value="InterPro"/>
</dbReference>
<name>W2TTL1_NECAM</name>
<evidence type="ECO:0000259" key="9">
    <source>
        <dbReference type="PROSITE" id="PS50929"/>
    </source>
</evidence>
<feature type="non-terminal residue" evidence="10">
    <location>
        <position position="1"/>
    </location>
</feature>
<dbReference type="AlphaFoldDB" id="W2TTL1"/>
<sequence>EISTHESILDNSNQEGRLSSPSEEDLDKIEDIVDIKDPGAKLIADDDTKGKIVDDEEDYGLAGMSFSIYKSYVRAAGSLLVWVLLLAAFILNVSASIFSTFWLSRWLKTGHGEELVQVNGSVRLHSEGSLADSPDTPYYSTVYGISLVILFVSGLIKAMIFVKVSLNAASRLHNNMFSSVIRGTIAFFDSTPTGRILNRFSKDMDESE</sequence>
<gene>
    <name evidence="10" type="ORF">NECAME_01556</name>
</gene>
<keyword evidence="6 8" id="KW-0472">Membrane</keyword>
<dbReference type="InterPro" id="IPR036640">
    <property type="entry name" value="ABC1_TM_sf"/>
</dbReference>
<evidence type="ECO:0000256" key="7">
    <source>
        <dbReference type="SAM" id="MobiDB-lite"/>
    </source>
</evidence>
<proteinExistence type="predicted"/>
<feature type="transmembrane region" description="Helical" evidence="8">
    <location>
        <begin position="79"/>
        <end position="103"/>
    </location>
</feature>
<dbReference type="GO" id="GO:0016020">
    <property type="term" value="C:membrane"/>
    <property type="evidence" value="ECO:0007669"/>
    <property type="project" value="InterPro"/>
</dbReference>
<reference evidence="11" key="1">
    <citation type="journal article" date="2014" name="Nat. Genet.">
        <title>Genome of the human hookworm Necator americanus.</title>
        <authorList>
            <person name="Tang Y.T."/>
            <person name="Gao X."/>
            <person name="Rosa B.A."/>
            <person name="Abubucker S."/>
            <person name="Hallsworth-Pepin K."/>
            <person name="Martin J."/>
            <person name="Tyagi R."/>
            <person name="Heizer E."/>
            <person name="Zhang X."/>
            <person name="Bhonagiri-Palsikar V."/>
            <person name="Minx P."/>
            <person name="Warren W.C."/>
            <person name="Wang Q."/>
            <person name="Zhan B."/>
            <person name="Hotez P.J."/>
            <person name="Sternberg P.W."/>
            <person name="Dougall A."/>
            <person name="Gaze S.T."/>
            <person name="Mulvenna J."/>
            <person name="Sotillo J."/>
            <person name="Ranganathan S."/>
            <person name="Rabelo E.M."/>
            <person name="Wilson R.K."/>
            <person name="Felgner P.L."/>
            <person name="Bethony J."/>
            <person name="Hawdon J.M."/>
            <person name="Gasser R.B."/>
            <person name="Loukas A."/>
            <person name="Mitreva M."/>
        </authorList>
    </citation>
    <scope>NUCLEOTIDE SEQUENCE [LARGE SCALE GENOMIC DNA]</scope>
</reference>
<dbReference type="PROSITE" id="PS50929">
    <property type="entry name" value="ABC_TM1F"/>
    <property type="match status" value="1"/>
</dbReference>
<dbReference type="STRING" id="51031.W2TTL1"/>
<keyword evidence="3" id="KW-0547">Nucleotide-binding</keyword>
<dbReference type="Gene3D" id="1.20.1560.10">
    <property type="entry name" value="ABC transporter type 1, transmembrane domain"/>
    <property type="match status" value="1"/>
</dbReference>
<evidence type="ECO:0000256" key="5">
    <source>
        <dbReference type="ARBA" id="ARBA00022989"/>
    </source>
</evidence>
<keyword evidence="5 8" id="KW-1133">Transmembrane helix</keyword>
<protein>
    <recommendedName>
        <fullName evidence="9">ABC transmembrane type-1 domain-containing protein</fullName>
    </recommendedName>
</protein>
<keyword evidence="4" id="KW-0067">ATP-binding</keyword>
<keyword evidence="11" id="KW-1185">Reference proteome</keyword>
<organism evidence="10 11">
    <name type="scientific">Necator americanus</name>
    <name type="common">Human hookworm</name>
    <dbReference type="NCBI Taxonomy" id="51031"/>
    <lineage>
        <taxon>Eukaryota</taxon>
        <taxon>Metazoa</taxon>
        <taxon>Ecdysozoa</taxon>
        <taxon>Nematoda</taxon>
        <taxon>Chromadorea</taxon>
        <taxon>Rhabditida</taxon>
        <taxon>Rhabditina</taxon>
        <taxon>Rhabditomorpha</taxon>
        <taxon>Strongyloidea</taxon>
        <taxon>Ancylostomatidae</taxon>
        <taxon>Bunostominae</taxon>
        <taxon>Necator</taxon>
    </lineage>
</organism>
<dbReference type="OMA" id="ACFTILI"/>
<dbReference type="Proteomes" id="UP000053676">
    <property type="component" value="Unassembled WGS sequence"/>
</dbReference>
<evidence type="ECO:0000256" key="1">
    <source>
        <dbReference type="ARBA" id="ARBA00022448"/>
    </source>
</evidence>
<evidence type="ECO:0000256" key="6">
    <source>
        <dbReference type="ARBA" id="ARBA00023136"/>
    </source>
</evidence>
<dbReference type="Pfam" id="PF00664">
    <property type="entry name" value="ABC_membrane"/>
    <property type="match status" value="1"/>
</dbReference>
<dbReference type="InterPro" id="IPR011527">
    <property type="entry name" value="ABC1_TM_dom"/>
</dbReference>
<evidence type="ECO:0000256" key="2">
    <source>
        <dbReference type="ARBA" id="ARBA00022692"/>
    </source>
</evidence>
<dbReference type="PANTHER" id="PTHR24223">
    <property type="entry name" value="ATP-BINDING CASSETTE SUB-FAMILY C"/>
    <property type="match status" value="1"/>
</dbReference>
<evidence type="ECO:0000313" key="10">
    <source>
        <dbReference type="EMBL" id="ETN84994.1"/>
    </source>
</evidence>
<dbReference type="EMBL" id="KI657838">
    <property type="protein sequence ID" value="ETN84994.1"/>
    <property type="molecule type" value="Genomic_DNA"/>
</dbReference>
<dbReference type="KEGG" id="nai:NECAME_01556"/>